<evidence type="ECO:0008006" key="4">
    <source>
        <dbReference type="Google" id="ProtNLM"/>
    </source>
</evidence>
<name>A0ABV2SGX0_9GAMM</name>
<dbReference type="RefSeq" id="WP_354011258.1">
    <property type="nucleotide sequence ID" value="NZ_JBEWTA010000001.1"/>
</dbReference>
<protein>
    <recommendedName>
        <fullName evidence="4">DUF2157 domain-containing protein</fullName>
    </recommendedName>
</protein>
<gene>
    <name evidence="2" type="ORF">V5J35_002222</name>
</gene>
<feature type="transmembrane region" description="Helical" evidence="1">
    <location>
        <begin position="117"/>
        <end position="134"/>
    </location>
</feature>
<comment type="caution">
    <text evidence="2">The sequence shown here is derived from an EMBL/GenBank/DDBJ whole genome shotgun (WGS) entry which is preliminary data.</text>
</comment>
<dbReference type="EMBL" id="JBEWTB010000002">
    <property type="protein sequence ID" value="MET4757030.1"/>
    <property type="molecule type" value="Genomic_DNA"/>
</dbReference>
<feature type="transmembrane region" description="Helical" evidence="1">
    <location>
        <begin position="78"/>
        <end position="101"/>
    </location>
</feature>
<keyword evidence="1" id="KW-0812">Transmembrane</keyword>
<evidence type="ECO:0000313" key="3">
    <source>
        <dbReference type="Proteomes" id="UP001549366"/>
    </source>
</evidence>
<feature type="transmembrane region" description="Helical" evidence="1">
    <location>
        <begin position="227"/>
        <end position="245"/>
    </location>
</feature>
<keyword evidence="1" id="KW-0472">Membrane</keyword>
<keyword evidence="3" id="KW-1185">Reference proteome</keyword>
<feature type="transmembrane region" description="Helical" evidence="1">
    <location>
        <begin position="191"/>
        <end position="215"/>
    </location>
</feature>
<organism evidence="2 3">
    <name type="scientific">Endozoicomonas lisbonensis</name>
    <dbReference type="NCBI Taxonomy" id="3120522"/>
    <lineage>
        <taxon>Bacteria</taxon>
        <taxon>Pseudomonadati</taxon>
        <taxon>Pseudomonadota</taxon>
        <taxon>Gammaproteobacteria</taxon>
        <taxon>Oceanospirillales</taxon>
        <taxon>Endozoicomonadaceae</taxon>
        <taxon>Endozoicomonas</taxon>
    </lineage>
</organism>
<proteinExistence type="predicted"/>
<reference evidence="2 3" key="1">
    <citation type="submission" date="2024-06" db="EMBL/GenBank/DDBJ databases">
        <title>Genomic Encyclopedia of Type Strains, Phase V (KMG-V): Genome sequencing to study the core and pangenomes of soil and plant-associated prokaryotes.</title>
        <authorList>
            <person name="Whitman W."/>
        </authorList>
    </citation>
    <scope>NUCLEOTIDE SEQUENCE [LARGE SCALE GENOMIC DNA]</scope>
    <source>
        <strain evidence="2 3">NE40</strain>
    </source>
</reference>
<accession>A0ABV2SGX0</accession>
<feature type="transmembrane region" description="Helical" evidence="1">
    <location>
        <begin position="265"/>
        <end position="282"/>
    </location>
</feature>
<evidence type="ECO:0000256" key="1">
    <source>
        <dbReference type="SAM" id="Phobius"/>
    </source>
</evidence>
<dbReference type="Proteomes" id="UP001549366">
    <property type="component" value="Unassembled WGS sequence"/>
</dbReference>
<sequence length="343" mass="39334">MQLNRKDMRLLNQLLSFWVDRALLTDEQSALLRQSVKEKKAGWQLLARYAFYCTIVCGVLAIAAVLMDEKLIELLLKLFDASAIVKSASFAIAAVLVLYFGHRFGKKAPGRFYTRESFYFLGVLLIAASDWFLGKALDTGSGHYSLLLFLAFFIYSVAGLVLFSQTLWLFALITLFWWFIAETNYQAGKALYLYGMNLPVRFSLFAAAVLCFSYLMPHSSVTRPFFPMTKIAGLICLFVGLWGVAVFGNYDDVANWSEVSQYELWQWNLPLAIACGIAIWVGTKWDDDIYRHVGISFFILLIYTLFFEYVWDVMHQALFFVLLGLSFWALSQFAEKIWLKKQT</sequence>
<feature type="transmembrane region" description="Helical" evidence="1">
    <location>
        <begin position="313"/>
        <end position="331"/>
    </location>
</feature>
<feature type="transmembrane region" description="Helical" evidence="1">
    <location>
        <begin position="46"/>
        <end position="66"/>
    </location>
</feature>
<keyword evidence="1" id="KW-1133">Transmembrane helix</keyword>
<evidence type="ECO:0000313" key="2">
    <source>
        <dbReference type="EMBL" id="MET4757030.1"/>
    </source>
</evidence>
<feature type="transmembrane region" description="Helical" evidence="1">
    <location>
        <begin position="146"/>
        <end position="179"/>
    </location>
</feature>
<feature type="transmembrane region" description="Helical" evidence="1">
    <location>
        <begin position="289"/>
        <end position="307"/>
    </location>
</feature>